<dbReference type="Gene3D" id="3.40.50.1700">
    <property type="entry name" value="Glycoside hydrolase family 3 C-terminal domain"/>
    <property type="match status" value="2"/>
</dbReference>
<evidence type="ECO:0000259" key="9">
    <source>
        <dbReference type="Pfam" id="PF01915"/>
    </source>
</evidence>
<dbReference type="PANTHER" id="PTHR30620">
    <property type="entry name" value="PERIPLASMIC BETA-GLUCOSIDASE-RELATED"/>
    <property type="match status" value="1"/>
</dbReference>
<keyword evidence="4 7" id="KW-0732">Signal</keyword>
<dbReference type="Pfam" id="PF01915">
    <property type="entry name" value="Glyco_hydro_3_C"/>
    <property type="match status" value="1"/>
</dbReference>
<dbReference type="GO" id="GO:0016787">
    <property type="term" value="F:hydrolase activity"/>
    <property type="evidence" value="ECO:0007669"/>
    <property type="project" value="UniProtKB-KW"/>
</dbReference>
<dbReference type="InterPro" id="IPR036962">
    <property type="entry name" value="Glyco_hydro_3_N_sf"/>
</dbReference>
<organism evidence="11 12">
    <name type="scientific">Metabacillus rhizolycopersici</name>
    <dbReference type="NCBI Taxonomy" id="2875709"/>
    <lineage>
        <taxon>Bacteria</taxon>
        <taxon>Bacillati</taxon>
        <taxon>Bacillota</taxon>
        <taxon>Bacilli</taxon>
        <taxon>Bacillales</taxon>
        <taxon>Bacillaceae</taxon>
        <taxon>Metabacillus</taxon>
    </lineage>
</organism>
<keyword evidence="5 11" id="KW-0378">Hydrolase</keyword>
<dbReference type="Proteomes" id="UP001165287">
    <property type="component" value="Unassembled WGS sequence"/>
</dbReference>
<dbReference type="InterPro" id="IPR002772">
    <property type="entry name" value="Glyco_hydro_3_C"/>
</dbReference>
<gene>
    <name evidence="11" type="ORF">K9V48_10570</name>
</gene>
<comment type="catalytic activity">
    <reaction evidence="1">
        <text>Hydrolysis of terminal, non-reducing beta-D-glucosyl residues with release of beta-D-glucose.</text>
        <dbReference type="EC" id="3.2.1.21"/>
    </reaction>
</comment>
<evidence type="ECO:0000259" key="8">
    <source>
        <dbReference type="Pfam" id="PF00933"/>
    </source>
</evidence>
<dbReference type="SUPFAM" id="SSF51445">
    <property type="entry name" value="(Trans)glycosidases"/>
    <property type="match status" value="1"/>
</dbReference>
<evidence type="ECO:0000313" key="11">
    <source>
        <dbReference type="EMBL" id="MBZ5750685.1"/>
    </source>
</evidence>
<dbReference type="Pfam" id="PF22888">
    <property type="entry name" value="FIMAH"/>
    <property type="match status" value="1"/>
</dbReference>
<protein>
    <recommendedName>
        <fullName evidence="3">beta-glucosidase</fullName>
        <ecNumber evidence="3">3.2.1.21</ecNumber>
    </recommendedName>
</protein>
<feature type="domain" description="Glycoside hydrolase family 3 N-terminal" evidence="8">
    <location>
        <begin position="174"/>
        <end position="470"/>
    </location>
</feature>
<keyword evidence="12" id="KW-1185">Reference proteome</keyword>
<feature type="chain" id="PRO_5045365132" description="beta-glucosidase" evidence="7">
    <location>
        <begin position="38"/>
        <end position="790"/>
    </location>
</feature>
<dbReference type="PANTHER" id="PTHR30620:SF16">
    <property type="entry name" value="LYSOSOMAL BETA GLUCOSIDASE"/>
    <property type="match status" value="1"/>
</dbReference>
<dbReference type="InterPro" id="IPR017853">
    <property type="entry name" value="GH"/>
</dbReference>
<dbReference type="Pfam" id="PF00933">
    <property type="entry name" value="Glyco_hydro_3"/>
    <property type="match status" value="1"/>
</dbReference>
<dbReference type="SUPFAM" id="SSF52279">
    <property type="entry name" value="Beta-D-glucan exohydrolase, C-terminal domain"/>
    <property type="match status" value="1"/>
</dbReference>
<dbReference type="InterPro" id="IPR054470">
    <property type="entry name" value="FIMAH_dom"/>
</dbReference>
<evidence type="ECO:0000256" key="1">
    <source>
        <dbReference type="ARBA" id="ARBA00000448"/>
    </source>
</evidence>
<dbReference type="PRINTS" id="PR00133">
    <property type="entry name" value="GLHYDRLASE3"/>
</dbReference>
<dbReference type="RefSeq" id="WP_224138965.1">
    <property type="nucleotide sequence ID" value="NZ_JAIQUM010000018.1"/>
</dbReference>
<evidence type="ECO:0000256" key="3">
    <source>
        <dbReference type="ARBA" id="ARBA00012744"/>
    </source>
</evidence>
<accession>A0ABS7URW4</accession>
<evidence type="ECO:0000256" key="4">
    <source>
        <dbReference type="ARBA" id="ARBA00022729"/>
    </source>
</evidence>
<feature type="signal peptide" evidence="7">
    <location>
        <begin position="1"/>
        <end position="37"/>
    </location>
</feature>
<evidence type="ECO:0000313" key="12">
    <source>
        <dbReference type="Proteomes" id="UP001165287"/>
    </source>
</evidence>
<evidence type="ECO:0000256" key="2">
    <source>
        <dbReference type="ARBA" id="ARBA00005336"/>
    </source>
</evidence>
<comment type="caution">
    <text evidence="11">The sequence shown here is derived from an EMBL/GenBank/DDBJ whole genome shotgun (WGS) entry which is preliminary data.</text>
</comment>
<sequence length="790" mass="87906">MSSILKKWRKGKNIRKVMASSLAVLLTIPLMAPQASAASKGNADMEVETRIKDTLKIKGKEYRDLNDNGKLDSYENWTLPVDKRVKDLVSKMTLEEKAGMMLISSHYMNESAEGDNLLSEADRWSETNRWAQPGDPNYEFDEPVLDASGTTNGILDRNLRYFIIRQNPSADVLATWINQIQEVAERSRLGIPVVMTSNPRNHINTSKTFGISESVGEFSVWPGELGLAASRDTELVREFAETSAQEFTASGIRKGYMYMADIITDPLWTRTEGTFGEHPELAADMIREIVLGYQGKELGPNSVSLTTKHFPGGGARDDGKDPHYLNGQFNPYPTEGSLLKYHIPAFKAAIEAGTTSIMPYYAYPSNEHSAPNQLGNGEEFEEVGFAYNKAIIEDLLRDDLGFKGYVNTDTGITTSMPWGVEELTKEERYAKALDAGVNIFSGEADPTYLINAVNDGLVKEKRLDESVTFLLTEMMQLGLFEDPYVDPENALAVATNPESQELADEAHRKSIVLLRNDDHLLPLNDDKIEEIKLYVEIFSNGDDKENTAGFIESIRNYDKSVTITNNIEEATHAFVWVRPSTPKASNPQLTIGPENGIDDVDRINEIQDTVPTILALNMTNPWLIDNVEGKAKAVISTFGVKPEAIVDVIRGKFNPTGKLPFTIPANQEELDKENGDVPGYDEDPSYVFRDKNGVAYAYNFGLSYDSKDGQTTISGLKQLINKNLSKHGHQKSLLNQIEKAEKYLATGNTSRAISTLEDLKKKVDKLPKKHVPNEVKQEINQAIDEVIANL</sequence>
<dbReference type="InterPro" id="IPR001764">
    <property type="entry name" value="Glyco_hydro_3_N"/>
</dbReference>
<evidence type="ECO:0000259" key="10">
    <source>
        <dbReference type="Pfam" id="PF22888"/>
    </source>
</evidence>
<keyword evidence="6" id="KW-0326">Glycosidase</keyword>
<comment type="similarity">
    <text evidence="2">Belongs to the glycosyl hydrolase 3 family.</text>
</comment>
<dbReference type="EMBL" id="JAIQUM010000018">
    <property type="protein sequence ID" value="MBZ5750685.1"/>
    <property type="molecule type" value="Genomic_DNA"/>
</dbReference>
<reference evidence="11" key="1">
    <citation type="submission" date="2024-05" db="EMBL/GenBank/DDBJ databases">
        <title>Metabacillus sp. nov., isolated from the rhizosphere soil of tomato plants.</title>
        <authorList>
            <person name="Ma R."/>
        </authorList>
    </citation>
    <scope>NUCLEOTIDE SEQUENCE</scope>
    <source>
        <strain evidence="11">DBTR6</strain>
    </source>
</reference>
<dbReference type="InterPro" id="IPR051915">
    <property type="entry name" value="Cellulose_Degrad_GH3"/>
</dbReference>
<evidence type="ECO:0000256" key="6">
    <source>
        <dbReference type="ARBA" id="ARBA00023295"/>
    </source>
</evidence>
<proteinExistence type="inferred from homology"/>
<feature type="domain" description="Glycoside hydrolase family 3 C-terminal" evidence="9">
    <location>
        <begin position="511"/>
        <end position="704"/>
    </location>
</feature>
<dbReference type="InterPro" id="IPR036881">
    <property type="entry name" value="Glyco_hydro_3_C_sf"/>
</dbReference>
<dbReference type="Gene3D" id="3.20.20.300">
    <property type="entry name" value="Glycoside hydrolase, family 3, N-terminal domain"/>
    <property type="match status" value="1"/>
</dbReference>
<evidence type="ECO:0000256" key="5">
    <source>
        <dbReference type="ARBA" id="ARBA00022801"/>
    </source>
</evidence>
<feature type="domain" description="FIMAH" evidence="10">
    <location>
        <begin position="723"/>
        <end position="788"/>
    </location>
</feature>
<dbReference type="EC" id="3.2.1.21" evidence="3"/>
<name>A0ABS7URW4_9BACI</name>
<evidence type="ECO:0000256" key="7">
    <source>
        <dbReference type="SAM" id="SignalP"/>
    </source>
</evidence>